<dbReference type="EMBL" id="JBHUEA010000008">
    <property type="protein sequence ID" value="MFD1721212.1"/>
    <property type="molecule type" value="Genomic_DNA"/>
</dbReference>
<dbReference type="InterPro" id="IPR015797">
    <property type="entry name" value="NUDIX_hydrolase-like_dom_sf"/>
</dbReference>
<evidence type="ECO:0000256" key="5">
    <source>
        <dbReference type="RuleBase" id="RU003476"/>
    </source>
</evidence>
<evidence type="ECO:0000313" key="8">
    <source>
        <dbReference type="Proteomes" id="UP001597347"/>
    </source>
</evidence>
<comment type="cofactor">
    <cofactor evidence="1">
        <name>Mg(2+)</name>
        <dbReference type="ChEBI" id="CHEBI:18420"/>
    </cofactor>
</comment>
<evidence type="ECO:0000256" key="3">
    <source>
        <dbReference type="ARBA" id="ARBA00022801"/>
    </source>
</evidence>
<protein>
    <submittedName>
        <fullName evidence="7">NUDIX hydrolase</fullName>
    </submittedName>
</protein>
<dbReference type="InterPro" id="IPR020084">
    <property type="entry name" value="NUDIX_hydrolase_CS"/>
</dbReference>
<gene>
    <name evidence="7" type="ORF">ACFSBI_06580</name>
</gene>
<dbReference type="Pfam" id="PF00293">
    <property type="entry name" value="NUDIX"/>
    <property type="match status" value="1"/>
</dbReference>
<evidence type="ECO:0000256" key="1">
    <source>
        <dbReference type="ARBA" id="ARBA00001946"/>
    </source>
</evidence>
<dbReference type="GO" id="GO:0016787">
    <property type="term" value="F:hydrolase activity"/>
    <property type="evidence" value="ECO:0007669"/>
    <property type="project" value="UniProtKB-KW"/>
</dbReference>
<comment type="caution">
    <text evidence="7">The sequence shown here is derived from an EMBL/GenBank/DDBJ whole genome shotgun (WGS) entry which is preliminary data.</text>
</comment>
<evidence type="ECO:0000256" key="2">
    <source>
        <dbReference type="ARBA" id="ARBA00005582"/>
    </source>
</evidence>
<keyword evidence="3 5" id="KW-0378">Hydrolase</keyword>
<comment type="similarity">
    <text evidence="2 5">Belongs to the Nudix hydrolase family.</text>
</comment>
<dbReference type="InterPro" id="IPR000086">
    <property type="entry name" value="NUDIX_hydrolase_dom"/>
</dbReference>
<keyword evidence="4" id="KW-0460">Magnesium</keyword>
<dbReference type="SUPFAM" id="SSF55811">
    <property type="entry name" value="Nudix"/>
    <property type="match status" value="1"/>
</dbReference>
<dbReference type="PROSITE" id="PS51462">
    <property type="entry name" value="NUDIX"/>
    <property type="match status" value="1"/>
</dbReference>
<proteinExistence type="inferred from homology"/>
<sequence>MKDPPRPVVRNAARVLLIDPAGRVLLLRGGDSAAPEAGSWWITPGGGLEPGEDARAAAIREVEEETGHRLAGLGDPVLRRASVFPFGGRLLDQRELYFVARVPAFAPHTAGWTELERRELQEQRWWTLDELRTTEETVYPEALADLVAEALG</sequence>
<keyword evidence="8" id="KW-1185">Reference proteome</keyword>
<evidence type="ECO:0000256" key="4">
    <source>
        <dbReference type="ARBA" id="ARBA00022842"/>
    </source>
</evidence>
<dbReference type="PANTHER" id="PTHR43046">
    <property type="entry name" value="GDP-MANNOSE MANNOSYL HYDROLASE"/>
    <property type="match status" value="1"/>
</dbReference>
<organism evidence="7 8">
    <name type="scientific">Amnibacterium endophyticum</name>
    <dbReference type="NCBI Taxonomy" id="2109337"/>
    <lineage>
        <taxon>Bacteria</taxon>
        <taxon>Bacillati</taxon>
        <taxon>Actinomycetota</taxon>
        <taxon>Actinomycetes</taxon>
        <taxon>Micrococcales</taxon>
        <taxon>Microbacteriaceae</taxon>
        <taxon>Amnibacterium</taxon>
    </lineage>
</organism>
<name>A0ABW4LFJ6_9MICO</name>
<dbReference type="InterPro" id="IPR020476">
    <property type="entry name" value="Nudix_hydrolase"/>
</dbReference>
<dbReference type="Proteomes" id="UP001597347">
    <property type="component" value="Unassembled WGS sequence"/>
</dbReference>
<dbReference type="PROSITE" id="PS00893">
    <property type="entry name" value="NUDIX_BOX"/>
    <property type="match status" value="1"/>
</dbReference>
<accession>A0ABW4LFJ6</accession>
<dbReference type="RefSeq" id="WP_377933245.1">
    <property type="nucleotide sequence ID" value="NZ_JBHUEA010000008.1"/>
</dbReference>
<dbReference type="CDD" id="cd04685">
    <property type="entry name" value="NUDIX_Hydrolase"/>
    <property type="match status" value="1"/>
</dbReference>
<feature type="domain" description="Nudix hydrolase" evidence="6">
    <location>
        <begin position="8"/>
        <end position="149"/>
    </location>
</feature>
<evidence type="ECO:0000259" key="6">
    <source>
        <dbReference type="PROSITE" id="PS51462"/>
    </source>
</evidence>
<reference evidence="8" key="1">
    <citation type="journal article" date="2019" name="Int. J. Syst. Evol. Microbiol.">
        <title>The Global Catalogue of Microorganisms (GCM) 10K type strain sequencing project: providing services to taxonomists for standard genome sequencing and annotation.</title>
        <authorList>
            <consortium name="The Broad Institute Genomics Platform"/>
            <consortium name="The Broad Institute Genome Sequencing Center for Infectious Disease"/>
            <person name="Wu L."/>
            <person name="Ma J."/>
        </authorList>
    </citation>
    <scope>NUCLEOTIDE SEQUENCE [LARGE SCALE GENOMIC DNA]</scope>
    <source>
        <strain evidence="8">CGMCC 1.12471</strain>
    </source>
</reference>
<evidence type="ECO:0000313" key="7">
    <source>
        <dbReference type="EMBL" id="MFD1721212.1"/>
    </source>
</evidence>
<dbReference type="Gene3D" id="3.90.79.10">
    <property type="entry name" value="Nucleoside Triphosphate Pyrophosphohydrolase"/>
    <property type="match status" value="1"/>
</dbReference>
<dbReference type="PANTHER" id="PTHR43046:SF12">
    <property type="entry name" value="GDP-MANNOSE MANNOSYL HYDROLASE"/>
    <property type="match status" value="1"/>
</dbReference>
<dbReference type="PRINTS" id="PR00502">
    <property type="entry name" value="NUDIXFAMILY"/>
</dbReference>